<dbReference type="Proteomes" id="UP000324748">
    <property type="component" value="Unassembled WGS sequence"/>
</dbReference>
<dbReference type="EMBL" id="VSWC01000170">
    <property type="protein sequence ID" value="KAA1071445.1"/>
    <property type="molecule type" value="Genomic_DNA"/>
</dbReference>
<dbReference type="AlphaFoldDB" id="A0A5B0M3V2"/>
<reference evidence="2 3" key="1">
    <citation type="submission" date="2019-05" db="EMBL/GenBank/DDBJ databases">
        <title>Emergence of the Ug99 lineage of the wheat stem rust pathogen through somatic hybridization.</title>
        <authorList>
            <person name="Li F."/>
            <person name="Upadhyaya N.M."/>
            <person name="Sperschneider J."/>
            <person name="Matny O."/>
            <person name="Nguyen-Phuc H."/>
            <person name="Mago R."/>
            <person name="Raley C."/>
            <person name="Miller M.E."/>
            <person name="Silverstein K.A.T."/>
            <person name="Henningsen E."/>
            <person name="Hirsch C.D."/>
            <person name="Visser B."/>
            <person name="Pretorius Z.A."/>
            <person name="Steffenson B.J."/>
            <person name="Schwessinger B."/>
            <person name="Dodds P.N."/>
            <person name="Figueroa M."/>
        </authorList>
    </citation>
    <scope>NUCLEOTIDE SEQUENCE [LARGE SCALE GENOMIC DNA]</scope>
    <source>
        <strain evidence="2">21-0</strain>
    </source>
</reference>
<sequence>MKRSKPSCFIFAANPSRKSWRVYGRPADPDGFSIKRDHPACCRELCWAKADREKLSRKITFNEQRSPTNQLQSITGSLAEAMDARELLHASFRERVIGGCYPEKTHHGQSPFSLSPREETNAHGPLGMPTRRGFCSLVSDTKDDISDQPSGGSV</sequence>
<comment type="caution">
    <text evidence="2">The sequence shown here is derived from an EMBL/GenBank/DDBJ whole genome shotgun (WGS) entry which is preliminary data.</text>
</comment>
<feature type="region of interest" description="Disordered" evidence="1">
    <location>
        <begin position="104"/>
        <end position="133"/>
    </location>
</feature>
<gene>
    <name evidence="2" type="ORF">PGT21_007529</name>
</gene>
<evidence type="ECO:0000313" key="2">
    <source>
        <dbReference type="EMBL" id="KAA1071445.1"/>
    </source>
</evidence>
<name>A0A5B0M3V2_PUCGR</name>
<protein>
    <submittedName>
        <fullName evidence="2">Uncharacterized protein</fullName>
    </submittedName>
</protein>
<accession>A0A5B0M3V2</accession>
<organism evidence="2 3">
    <name type="scientific">Puccinia graminis f. sp. tritici</name>
    <dbReference type="NCBI Taxonomy" id="56615"/>
    <lineage>
        <taxon>Eukaryota</taxon>
        <taxon>Fungi</taxon>
        <taxon>Dikarya</taxon>
        <taxon>Basidiomycota</taxon>
        <taxon>Pucciniomycotina</taxon>
        <taxon>Pucciniomycetes</taxon>
        <taxon>Pucciniales</taxon>
        <taxon>Pucciniaceae</taxon>
        <taxon>Puccinia</taxon>
    </lineage>
</organism>
<proteinExistence type="predicted"/>
<evidence type="ECO:0000313" key="3">
    <source>
        <dbReference type="Proteomes" id="UP000324748"/>
    </source>
</evidence>
<evidence type="ECO:0000256" key="1">
    <source>
        <dbReference type="SAM" id="MobiDB-lite"/>
    </source>
</evidence>
<keyword evidence="3" id="KW-1185">Reference proteome</keyword>